<dbReference type="Proteomes" id="UP001164746">
    <property type="component" value="Chromosome 2"/>
</dbReference>
<evidence type="ECO:0000256" key="1">
    <source>
        <dbReference type="ARBA" id="ARBA00004123"/>
    </source>
</evidence>
<dbReference type="Pfam" id="PF18397">
    <property type="entry name" value="IKBKB_SDD"/>
    <property type="match status" value="1"/>
</dbReference>
<dbReference type="Gene3D" id="3.10.20.90">
    <property type="entry name" value="Phosphatidylinositol 3-kinase Catalytic Subunit, Chain A, domain 1"/>
    <property type="match status" value="1"/>
</dbReference>
<dbReference type="InterPro" id="IPR041185">
    <property type="entry name" value="IKBKB_SDD"/>
</dbReference>
<sequence>MTNDGSRRKGQWTEERNIGSGGFGAVALWKNVQTGDCLALKKCRLANEMTEKHKKRWQMEVKIMSKLDHENVIAGLDVPSELDVRPNELPLLAMEYCSGGDLRRILNQPEHCLGLKEFSIRCLTRDISSGLEYLHGNRIIHRDLKPENIVLKPAEERAPELFASQKYTCTVDYWSFGTVVFECITGYRPFLPDLPPKSPDDICAIVDDKGEVKFHRTIPSKCKLARSMQVYMEQWLRMMLRWDPKARGGGLNKEGRPACFSILDSIFNMKIIYLLNVATNELETYPIADAHNMSDLQKRIEQETNISVEEQDIVMANGMTPDPDKPASQCYLEPSEQDCFVYLFRHGGGDFQPEQSINRQLKQGLPKSIQTIVKDMKTMLPFQEQKRTWAESVVFCDEVFQLFKRLVLSQRAIILEHDVMFYNEQVNNGGVSSDRMYSKWMRMAQDVDEFKKLTRIVELQKSPFARTKQDDTLEELAKQAKKVYEDFRKQARGWKQHLVNCLKNRNSLLQN</sequence>
<dbReference type="InterPro" id="IPR008271">
    <property type="entry name" value="Ser/Thr_kinase_AS"/>
</dbReference>
<evidence type="ECO:0000313" key="14">
    <source>
        <dbReference type="EMBL" id="WAQ96309.1"/>
    </source>
</evidence>
<gene>
    <name evidence="14" type="ORF">MAR_028999</name>
</gene>
<dbReference type="Gene3D" id="1.20.1270.250">
    <property type="match status" value="2"/>
</dbReference>
<evidence type="ECO:0000256" key="9">
    <source>
        <dbReference type="ARBA" id="ARBA00022777"/>
    </source>
</evidence>
<dbReference type="InterPro" id="IPR046375">
    <property type="entry name" value="IKBKB_SDD_sf"/>
</dbReference>
<reference evidence="14" key="1">
    <citation type="submission" date="2022-11" db="EMBL/GenBank/DDBJ databases">
        <title>Centuries of genome instability and evolution in soft-shell clam transmissible cancer (bioRxiv).</title>
        <authorList>
            <person name="Hart S.F.M."/>
            <person name="Yonemitsu M.A."/>
            <person name="Giersch R.M."/>
            <person name="Beal B.F."/>
            <person name="Arriagada G."/>
            <person name="Davis B.W."/>
            <person name="Ostrander E.A."/>
            <person name="Goff S.P."/>
            <person name="Metzger M.J."/>
        </authorList>
    </citation>
    <scope>NUCLEOTIDE SEQUENCE</scope>
    <source>
        <strain evidence="14">MELC-2E11</strain>
        <tissue evidence="14">Siphon/mantle</tissue>
    </source>
</reference>
<organism evidence="14 15">
    <name type="scientific">Mya arenaria</name>
    <name type="common">Soft-shell clam</name>
    <dbReference type="NCBI Taxonomy" id="6604"/>
    <lineage>
        <taxon>Eukaryota</taxon>
        <taxon>Metazoa</taxon>
        <taxon>Spiralia</taxon>
        <taxon>Lophotrochozoa</taxon>
        <taxon>Mollusca</taxon>
        <taxon>Bivalvia</taxon>
        <taxon>Autobranchia</taxon>
        <taxon>Heteroconchia</taxon>
        <taxon>Euheterodonta</taxon>
        <taxon>Imparidentia</taxon>
        <taxon>Neoheterodontei</taxon>
        <taxon>Myida</taxon>
        <taxon>Myoidea</taxon>
        <taxon>Myidae</taxon>
        <taxon>Mya</taxon>
    </lineage>
</organism>
<keyword evidence="10" id="KW-0067">ATP-binding</keyword>
<dbReference type="EC" id="2.7.11.10" evidence="3"/>
<dbReference type="InterPro" id="IPR011009">
    <property type="entry name" value="Kinase-like_dom_sf"/>
</dbReference>
<dbReference type="PROSITE" id="PS00108">
    <property type="entry name" value="PROTEIN_KINASE_ST"/>
    <property type="match status" value="1"/>
</dbReference>
<evidence type="ECO:0000256" key="10">
    <source>
        <dbReference type="ARBA" id="ARBA00022840"/>
    </source>
</evidence>
<evidence type="ECO:0000256" key="7">
    <source>
        <dbReference type="ARBA" id="ARBA00022679"/>
    </source>
</evidence>
<evidence type="ECO:0000256" key="3">
    <source>
        <dbReference type="ARBA" id="ARBA00012442"/>
    </source>
</evidence>
<protein>
    <recommendedName>
        <fullName evidence="3">IkappaB kinase</fullName>
        <ecNumber evidence="3">2.7.11.10</ecNumber>
    </recommendedName>
</protein>
<keyword evidence="5" id="KW-0723">Serine/threonine-protein kinase</keyword>
<comment type="catalytic activity">
    <reaction evidence="12">
        <text>L-seryl-[I-kappa-B protein] + ATP = O-phospho-L-seryl-[I-kappa-B protein] + ADP + H(+)</text>
        <dbReference type="Rhea" id="RHEA:19073"/>
        <dbReference type="Rhea" id="RHEA-COMP:13698"/>
        <dbReference type="Rhea" id="RHEA-COMP:13699"/>
        <dbReference type="ChEBI" id="CHEBI:15378"/>
        <dbReference type="ChEBI" id="CHEBI:29999"/>
        <dbReference type="ChEBI" id="CHEBI:30616"/>
        <dbReference type="ChEBI" id="CHEBI:83421"/>
        <dbReference type="ChEBI" id="CHEBI:456216"/>
        <dbReference type="EC" id="2.7.11.10"/>
    </reaction>
</comment>
<evidence type="ECO:0000256" key="11">
    <source>
        <dbReference type="ARBA" id="ARBA00023242"/>
    </source>
</evidence>
<dbReference type="Gene3D" id="1.10.510.10">
    <property type="entry name" value="Transferase(Phosphotransferase) domain 1"/>
    <property type="match status" value="2"/>
</dbReference>
<dbReference type="InterPro" id="IPR051180">
    <property type="entry name" value="IKK"/>
</dbReference>
<keyword evidence="7" id="KW-0808">Transferase</keyword>
<dbReference type="PANTHER" id="PTHR22969:SF17">
    <property type="entry name" value="INHIBITOR OF NUCLEAR FACTOR KAPPA-B KINASE SUBUNIT BETA"/>
    <property type="match status" value="1"/>
</dbReference>
<keyword evidence="11" id="KW-0539">Nucleus</keyword>
<keyword evidence="8" id="KW-0547">Nucleotide-binding</keyword>
<evidence type="ECO:0000256" key="6">
    <source>
        <dbReference type="ARBA" id="ARBA00022553"/>
    </source>
</evidence>
<feature type="domain" description="Protein kinase" evidence="13">
    <location>
        <begin position="12"/>
        <end position="259"/>
    </location>
</feature>
<evidence type="ECO:0000256" key="2">
    <source>
        <dbReference type="ARBA" id="ARBA00004496"/>
    </source>
</evidence>
<dbReference type="CDD" id="cd17046">
    <property type="entry name" value="Ubl_IKKA_like"/>
    <property type="match status" value="1"/>
</dbReference>
<comment type="subcellular location">
    <subcellularLocation>
        <location evidence="2">Cytoplasm</location>
    </subcellularLocation>
    <subcellularLocation>
        <location evidence="1">Nucleus</location>
    </subcellularLocation>
</comment>
<dbReference type="SMART" id="SM00220">
    <property type="entry name" value="S_TKc"/>
    <property type="match status" value="1"/>
</dbReference>
<proteinExistence type="predicted"/>
<keyword evidence="9" id="KW-0418">Kinase</keyword>
<evidence type="ECO:0000256" key="8">
    <source>
        <dbReference type="ARBA" id="ARBA00022741"/>
    </source>
</evidence>
<evidence type="ECO:0000256" key="4">
    <source>
        <dbReference type="ARBA" id="ARBA00022490"/>
    </source>
</evidence>
<name>A0ABY7DG88_MYAAR</name>
<dbReference type="InterPro" id="IPR000719">
    <property type="entry name" value="Prot_kinase_dom"/>
</dbReference>
<keyword evidence="15" id="KW-1185">Reference proteome</keyword>
<dbReference type="PROSITE" id="PS50011">
    <property type="entry name" value="PROTEIN_KINASE_DOM"/>
    <property type="match status" value="1"/>
</dbReference>
<keyword evidence="6" id="KW-0597">Phosphoprotein</keyword>
<dbReference type="SUPFAM" id="SSF56112">
    <property type="entry name" value="Protein kinase-like (PK-like)"/>
    <property type="match status" value="1"/>
</dbReference>
<accession>A0ABY7DG88</accession>
<dbReference type="EMBL" id="CP111013">
    <property type="protein sequence ID" value="WAQ96309.1"/>
    <property type="molecule type" value="Genomic_DNA"/>
</dbReference>
<evidence type="ECO:0000256" key="5">
    <source>
        <dbReference type="ARBA" id="ARBA00022527"/>
    </source>
</evidence>
<evidence type="ECO:0000313" key="15">
    <source>
        <dbReference type="Proteomes" id="UP001164746"/>
    </source>
</evidence>
<evidence type="ECO:0000256" key="12">
    <source>
        <dbReference type="ARBA" id="ARBA00048789"/>
    </source>
</evidence>
<dbReference type="Pfam" id="PF00069">
    <property type="entry name" value="Pkinase"/>
    <property type="match status" value="1"/>
</dbReference>
<keyword evidence="4" id="KW-0963">Cytoplasm</keyword>
<evidence type="ECO:0000259" key="13">
    <source>
        <dbReference type="PROSITE" id="PS50011"/>
    </source>
</evidence>
<dbReference type="PANTHER" id="PTHR22969">
    <property type="entry name" value="IKB KINASE"/>
    <property type="match status" value="1"/>
</dbReference>